<dbReference type="EMBL" id="RWJN01000087">
    <property type="protein sequence ID" value="TCD67755.1"/>
    <property type="molecule type" value="Genomic_DNA"/>
</dbReference>
<protein>
    <submittedName>
        <fullName evidence="2">Uncharacterized protein</fullName>
    </submittedName>
</protein>
<proteinExistence type="predicted"/>
<comment type="caution">
    <text evidence="2">The sequence shown here is derived from an EMBL/GenBank/DDBJ whole genome shotgun (WGS) entry which is preliminary data.</text>
</comment>
<feature type="region of interest" description="Disordered" evidence="1">
    <location>
        <begin position="365"/>
        <end position="408"/>
    </location>
</feature>
<feature type="region of interest" description="Disordered" evidence="1">
    <location>
        <begin position="240"/>
        <end position="259"/>
    </location>
</feature>
<name>A0A4R0RNV8_9APHY</name>
<accession>A0A4R0RNV8</accession>
<dbReference type="AlphaFoldDB" id="A0A4R0RNV8"/>
<reference evidence="2 3" key="1">
    <citation type="submission" date="2018-11" db="EMBL/GenBank/DDBJ databases">
        <title>Genome assembly of Steccherinum ochraceum LE-BIN_3174, the white-rot fungus of the Steccherinaceae family (The Residual Polyporoid clade, Polyporales, Basidiomycota).</title>
        <authorList>
            <person name="Fedorova T.V."/>
            <person name="Glazunova O.A."/>
            <person name="Landesman E.O."/>
            <person name="Moiseenko K.V."/>
            <person name="Psurtseva N.V."/>
            <person name="Savinova O.S."/>
            <person name="Shakhova N.V."/>
            <person name="Tyazhelova T.V."/>
            <person name="Vasina D.V."/>
        </authorList>
    </citation>
    <scope>NUCLEOTIDE SEQUENCE [LARGE SCALE GENOMIC DNA]</scope>
    <source>
        <strain evidence="2 3">LE-BIN_3174</strain>
    </source>
</reference>
<sequence>MRKPNHKNHASTLQLDIYYNHEDAVKIGARFVSHLFFACPDALPVSSVHSSALTPPLAAFCTYALHRMRLHASVTFAAMYLLPRLQARFPAARASSGHQLFISMFMHASNHRGKPKTGFAQRDPVELELRAMCRTEKEAAEFVVVWNRRSRVSEAKERENETRETRKGVAVTLREPLDRVRDDALPPPHVRGKSTGAWSLGSLLVHPTTTPMAISLVLDNVHPGVTAHRLRQPPVLVWRPPIRSDPSSPSPPPSLSSNLSHRAITQHPQESVVGACTPTRPGSKDGERMEMDRSEVYLILHVGQPEHSGDTNKLSLIVEKGMFAWQEINQTEREMCSCLEGRLNVNPVHLADFKVKVRRGFKGRDAYHSTSTSPALTVSPPTPPGHEDLTAKIATPPNSLTSSSMDSHHVQRVIAQMAQQNHPTQCRRSDNSISERVRQPKLAADLYAYAAPCH</sequence>
<feature type="compositionally biased region" description="Polar residues" evidence="1">
    <location>
        <begin position="396"/>
        <end position="405"/>
    </location>
</feature>
<evidence type="ECO:0000313" key="3">
    <source>
        <dbReference type="Proteomes" id="UP000292702"/>
    </source>
</evidence>
<evidence type="ECO:0000256" key="1">
    <source>
        <dbReference type="SAM" id="MobiDB-lite"/>
    </source>
</evidence>
<dbReference type="Proteomes" id="UP000292702">
    <property type="component" value="Unassembled WGS sequence"/>
</dbReference>
<dbReference type="STRING" id="92696.A0A4R0RNV8"/>
<gene>
    <name evidence="2" type="ORF">EIP91_011997</name>
</gene>
<organism evidence="2 3">
    <name type="scientific">Steccherinum ochraceum</name>
    <dbReference type="NCBI Taxonomy" id="92696"/>
    <lineage>
        <taxon>Eukaryota</taxon>
        <taxon>Fungi</taxon>
        <taxon>Dikarya</taxon>
        <taxon>Basidiomycota</taxon>
        <taxon>Agaricomycotina</taxon>
        <taxon>Agaricomycetes</taxon>
        <taxon>Polyporales</taxon>
        <taxon>Steccherinaceae</taxon>
        <taxon>Steccherinum</taxon>
    </lineage>
</organism>
<keyword evidence="3" id="KW-1185">Reference proteome</keyword>
<evidence type="ECO:0000313" key="2">
    <source>
        <dbReference type="EMBL" id="TCD67755.1"/>
    </source>
</evidence>